<comment type="caution">
    <text evidence="2">The sequence shown here is derived from an EMBL/GenBank/DDBJ whole genome shotgun (WGS) entry which is preliminary data.</text>
</comment>
<feature type="transmembrane region" description="Helical" evidence="1">
    <location>
        <begin position="91"/>
        <end position="110"/>
    </location>
</feature>
<name>A0A2C9VC70_MANES</name>
<organism evidence="2 3">
    <name type="scientific">Manihot esculenta</name>
    <name type="common">Cassava</name>
    <name type="synonym">Jatropha manihot</name>
    <dbReference type="NCBI Taxonomy" id="3983"/>
    <lineage>
        <taxon>Eukaryota</taxon>
        <taxon>Viridiplantae</taxon>
        <taxon>Streptophyta</taxon>
        <taxon>Embryophyta</taxon>
        <taxon>Tracheophyta</taxon>
        <taxon>Spermatophyta</taxon>
        <taxon>Magnoliopsida</taxon>
        <taxon>eudicotyledons</taxon>
        <taxon>Gunneridae</taxon>
        <taxon>Pentapetalae</taxon>
        <taxon>rosids</taxon>
        <taxon>fabids</taxon>
        <taxon>Malpighiales</taxon>
        <taxon>Euphorbiaceae</taxon>
        <taxon>Crotonoideae</taxon>
        <taxon>Manihoteae</taxon>
        <taxon>Manihot</taxon>
    </lineage>
</organism>
<proteinExistence type="predicted"/>
<keyword evidence="3" id="KW-1185">Reference proteome</keyword>
<dbReference type="EMBL" id="CM004395">
    <property type="protein sequence ID" value="OAY41844.1"/>
    <property type="molecule type" value="Genomic_DNA"/>
</dbReference>
<sequence>MENNGGPSPLVPFLMLGVLGLVLYGQMFIVLLPLLLLLLANLVSPSCTSFGRSAQDPEGYGLGALLLLVLYLVGIGYASSGHCRAQDAEGYWLKALLLLVLYVVGVGCFTNQQHSSGSRADAGGYGVGTLLVVAVFYVLVLGNIW</sequence>
<feature type="transmembrane region" description="Helical" evidence="1">
    <location>
        <begin position="122"/>
        <end position="144"/>
    </location>
</feature>
<gene>
    <name evidence="2" type="ORF">MANES_09G133800v8</name>
</gene>
<dbReference type="Gramene" id="Manes.09G133800.1.v8.1">
    <property type="protein sequence ID" value="Manes.09G133800.1.v8.1.CDS.1"/>
    <property type="gene ID" value="Manes.09G133800.v8.1"/>
</dbReference>
<protein>
    <submittedName>
        <fullName evidence="2">Uncharacterized protein</fullName>
    </submittedName>
</protein>
<keyword evidence="1" id="KW-0472">Membrane</keyword>
<dbReference type="Proteomes" id="UP000091857">
    <property type="component" value="Chromosome 9"/>
</dbReference>
<feature type="transmembrane region" description="Helical" evidence="1">
    <location>
        <begin position="60"/>
        <end position="79"/>
    </location>
</feature>
<feature type="transmembrane region" description="Helical" evidence="1">
    <location>
        <begin position="12"/>
        <end position="39"/>
    </location>
</feature>
<evidence type="ECO:0000313" key="2">
    <source>
        <dbReference type="EMBL" id="OAY41844.1"/>
    </source>
</evidence>
<dbReference type="AlphaFoldDB" id="A0A2C9VC70"/>
<evidence type="ECO:0000313" key="3">
    <source>
        <dbReference type="Proteomes" id="UP000091857"/>
    </source>
</evidence>
<accession>A0A2C9VC70</accession>
<keyword evidence="1" id="KW-0812">Transmembrane</keyword>
<keyword evidence="1" id="KW-1133">Transmembrane helix</keyword>
<evidence type="ECO:0000256" key="1">
    <source>
        <dbReference type="SAM" id="Phobius"/>
    </source>
</evidence>
<reference evidence="3" key="1">
    <citation type="journal article" date="2016" name="Nat. Biotechnol.">
        <title>Sequencing wild and cultivated cassava and related species reveals extensive interspecific hybridization and genetic diversity.</title>
        <authorList>
            <person name="Bredeson J.V."/>
            <person name="Lyons J.B."/>
            <person name="Prochnik S.E."/>
            <person name="Wu G.A."/>
            <person name="Ha C.M."/>
            <person name="Edsinger-Gonzales E."/>
            <person name="Grimwood J."/>
            <person name="Schmutz J."/>
            <person name="Rabbi I.Y."/>
            <person name="Egesi C."/>
            <person name="Nauluvula P."/>
            <person name="Lebot V."/>
            <person name="Ndunguru J."/>
            <person name="Mkamilo G."/>
            <person name="Bart R.S."/>
            <person name="Setter T.L."/>
            <person name="Gleadow R.M."/>
            <person name="Kulakow P."/>
            <person name="Ferguson M.E."/>
            <person name="Rounsley S."/>
            <person name="Rokhsar D.S."/>
        </authorList>
    </citation>
    <scope>NUCLEOTIDE SEQUENCE [LARGE SCALE GENOMIC DNA]</scope>
    <source>
        <strain evidence="3">cv. AM560-2</strain>
    </source>
</reference>